<gene>
    <name evidence="3" type="ORF">SAMN03159428_04057</name>
    <name evidence="2" type="ORF">SAMN03159514_04383</name>
</gene>
<evidence type="ECO:0000313" key="3">
    <source>
        <dbReference type="EMBL" id="SFU08863.1"/>
    </source>
</evidence>
<keyword evidence="1" id="KW-0175">Coiled coil</keyword>
<dbReference type="EMBL" id="FOYJ01000012">
    <property type="protein sequence ID" value="SFR24588.1"/>
    <property type="molecule type" value="Genomic_DNA"/>
</dbReference>
<organism evidence="2 5">
    <name type="scientific">Kosakonia radicincitans</name>
    <dbReference type="NCBI Taxonomy" id="283686"/>
    <lineage>
        <taxon>Bacteria</taxon>
        <taxon>Pseudomonadati</taxon>
        <taxon>Pseudomonadota</taxon>
        <taxon>Gammaproteobacteria</taxon>
        <taxon>Enterobacterales</taxon>
        <taxon>Enterobacteriaceae</taxon>
        <taxon>Kosakonia</taxon>
    </lineage>
</organism>
<proteinExistence type="predicted"/>
<dbReference type="EMBL" id="FPAV01000012">
    <property type="protein sequence ID" value="SFU08863.1"/>
    <property type="molecule type" value="Genomic_DNA"/>
</dbReference>
<evidence type="ECO:0000313" key="5">
    <source>
        <dbReference type="Proteomes" id="UP000199173"/>
    </source>
</evidence>
<accession>A0AAX2EXS7</accession>
<comment type="caution">
    <text evidence="2">The sequence shown here is derived from an EMBL/GenBank/DDBJ whole genome shotgun (WGS) entry which is preliminary data.</text>
</comment>
<feature type="coiled-coil region" evidence="1">
    <location>
        <begin position="121"/>
        <end position="154"/>
    </location>
</feature>
<keyword evidence="4" id="KW-1185">Reference proteome</keyword>
<protein>
    <submittedName>
        <fullName evidence="2">Uncharacterized protein</fullName>
    </submittedName>
</protein>
<dbReference type="AlphaFoldDB" id="A0AAX2EXS7"/>
<sequence>MGWLDSVCDFASSVVSSVGSFVSSAVSKAKEYVSSAIGWMAEKAEGFVGKVSQMWTRIKPHISKGRTFLKMVGAYFTHPWVKTALALLDKGLAWLEKADKHPLVRRAQKAIQWVIDWCKGARQQQLDKAALEEARRHAEALAEAERELHGEEKSAVSAIAMLNNYMIAKAEVDIALERDDLQDFEYYLRLRAVQKLLAFYESRMESVTRVEEIDDDLLFIIFAANRLIQQDAEFSEEHTLQLDALTTRQFGKPIIPFIFEEMIIAWEKSRQLLEADWERDSKVLSRSRMLRDRLLRAQNNETLSAEDMAMLNDLQISLPREEQELNALEDTLQARRCYVNAAEGFLQMLEKDEQQLIDEGNEFLLERGAEVGRLLIQCSQDNRPWSALSTEEQYLINDFAIIFANDCEQRTEKGLMVEVMA</sequence>
<name>A0AAX2EXS7_9ENTR</name>
<evidence type="ECO:0000256" key="1">
    <source>
        <dbReference type="SAM" id="Coils"/>
    </source>
</evidence>
<dbReference type="Proteomes" id="UP000198760">
    <property type="component" value="Unassembled WGS sequence"/>
</dbReference>
<evidence type="ECO:0000313" key="2">
    <source>
        <dbReference type="EMBL" id="SFR24588.1"/>
    </source>
</evidence>
<dbReference type="Proteomes" id="UP000199173">
    <property type="component" value="Unassembled WGS sequence"/>
</dbReference>
<evidence type="ECO:0000313" key="4">
    <source>
        <dbReference type="Proteomes" id="UP000198760"/>
    </source>
</evidence>
<dbReference type="RefSeq" id="WP_072440449.1">
    <property type="nucleotide sequence ID" value="NZ_FONC01000011.1"/>
</dbReference>
<reference evidence="4 5" key="1">
    <citation type="submission" date="2016-10" db="EMBL/GenBank/DDBJ databases">
        <authorList>
            <person name="Varghese N."/>
            <person name="Submissions S."/>
        </authorList>
    </citation>
    <scope>NUCLEOTIDE SEQUENCE [LARGE SCALE GENOMIC DNA]</scope>
    <source>
        <strain evidence="3 4">NFIX06</strain>
        <strain evidence="2 5">NFIX08</strain>
    </source>
</reference>